<gene>
    <name evidence="1" type="ORF">Q6348_02920</name>
</gene>
<proteinExistence type="predicted"/>
<protein>
    <submittedName>
        <fullName evidence="1">DUF1697 domain-containing protein</fullName>
    </submittedName>
</protein>
<organism evidence="1 2">
    <name type="scientific">Actinotalea lenta</name>
    <dbReference type="NCBI Taxonomy" id="3064654"/>
    <lineage>
        <taxon>Bacteria</taxon>
        <taxon>Bacillati</taxon>
        <taxon>Actinomycetota</taxon>
        <taxon>Actinomycetes</taxon>
        <taxon>Micrococcales</taxon>
        <taxon>Cellulomonadaceae</taxon>
        <taxon>Actinotalea</taxon>
    </lineage>
</organism>
<dbReference type="PIRSF" id="PIRSF008502">
    <property type="entry name" value="UCP008502"/>
    <property type="match status" value="1"/>
</dbReference>
<dbReference type="InterPro" id="IPR012545">
    <property type="entry name" value="DUF1697"/>
</dbReference>
<keyword evidence="2" id="KW-1185">Reference proteome</keyword>
<dbReference type="Pfam" id="PF08002">
    <property type="entry name" value="DUF1697"/>
    <property type="match status" value="1"/>
</dbReference>
<accession>A0ABT9D5S5</accession>
<name>A0ABT9D5S5_9CELL</name>
<evidence type="ECO:0000313" key="2">
    <source>
        <dbReference type="Proteomes" id="UP001232536"/>
    </source>
</evidence>
<dbReference type="PANTHER" id="PTHR36439:SF1">
    <property type="entry name" value="DUF1697 DOMAIN-CONTAINING PROTEIN"/>
    <property type="match status" value="1"/>
</dbReference>
<dbReference type="Proteomes" id="UP001232536">
    <property type="component" value="Unassembled WGS sequence"/>
</dbReference>
<comment type="caution">
    <text evidence="1">The sequence shown here is derived from an EMBL/GenBank/DDBJ whole genome shotgun (WGS) entry which is preliminary data.</text>
</comment>
<sequence length="175" mass="18556">MIRVLLIRAVNVGGATMPMGELRAVLSELGAAEPRTYLASGNAVADVPGDPAAFDRALADAIEGRFGFRRDVVSRTPHEVADALVAHPFEVLDPKYSYVSFLVGAPSPDGIAAAGDVPTGEDRWQVAGRELHLRFAVGMGHATLDTDRLHRRLGVAGTARNLRTVRALVDLAGHA</sequence>
<evidence type="ECO:0000313" key="1">
    <source>
        <dbReference type="EMBL" id="MDO8106147.1"/>
    </source>
</evidence>
<dbReference type="RefSeq" id="WP_304599837.1">
    <property type="nucleotide sequence ID" value="NZ_JAUQYO010000002.1"/>
</dbReference>
<dbReference type="SUPFAM" id="SSF160379">
    <property type="entry name" value="SP0830-like"/>
    <property type="match status" value="1"/>
</dbReference>
<reference evidence="1 2" key="1">
    <citation type="submission" date="2023-07" db="EMBL/GenBank/DDBJ databases">
        <title>Description of novel actinomycetes strains, isolated from tidal flat sediment.</title>
        <authorList>
            <person name="Lu C."/>
        </authorList>
    </citation>
    <scope>NUCLEOTIDE SEQUENCE [LARGE SCALE GENOMIC DNA]</scope>
    <source>
        <strain evidence="1 2">SYSU T00b441</strain>
    </source>
</reference>
<dbReference type="EMBL" id="JAUQYP010000001">
    <property type="protein sequence ID" value="MDO8106147.1"/>
    <property type="molecule type" value="Genomic_DNA"/>
</dbReference>
<dbReference type="PANTHER" id="PTHR36439">
    <property type="entry name" value="BLL4334 PROTEIN"/>
    <property type="match status" value="1"/>
</dbReference>
<dbReference type="Gene3D" id="3.30.70.1280">
    <property type="entry name" value="SP0830-like domains"/>
    <property type="match status" value="1"/>
</dbReference>